<protein>
    <submittedName>
        <fullName evidence="1">Uncharacterized protein</fullName>
    </submittedName>
</protein>
<dbReference type="AlphaFoldDB" id="A0AAN9XV82"/>
<proteinExistence type="predicted"/>
<reference evidence="1 2" key="1">
    <citation type="submission" date="2024-01" db="EMBL/GenBank/DDBJ databases">
        <title>The genomes of 5 underutilized Papilionoideae crops provide insights into root nodulation and disease resistanc.</title>
        <authorList>
            <person name="Jiang F."/>
        </authorList>
    </citation>
    <scope>NUCLEOTIDE SEQUENCE [LARGE SCALE GENOMIC DNA]</scope>
    <source>
        <strain evidence="1">DUOXIRENSHENG_FW03</strain>
        <tissue evidence="1">Leaves</tissue>
    </source>
</reference>
<organism evidence="1 2">
    <name type="scientific">Psophocarpus tetragonolobus</name>
    <name type="common">Winged bean</name>
    <name type="synonym">Dolichos tetragonolobus</name>
    <dbReference type="NCBI Taxonomy" id="3891"/>
    <lineage>
        <taxon>Eukaryota</taxon>
        <taxon>Viridiplantae</taxon>
        <taxon>Streptophyta</taxon>
        <taxon>Embryophyta</taxon>
        <taxon>Tracheophyta</taxon>
        <taxon>Spermatophyta</taxon>
        <taxon>Magnoliopsida</taxon>
        <taxon>eudicotyledons</taxon>
        <taxon>Gunneridae</taxon>
        <taxon>Pentapetalae</taxon>
        <taxon>rosids</taxon>
        <taxon>fabids</taxon>
        <taxon>Fabales</taxon>
        <taxon>Fabaceae</taxon>
        <taxon>Papilionoideae</taxon>
        <taxon>50 kb inversion clade</taxon>
        <taxon>NPAAA clade</taxon>
        <taxon>indigoferoid/millettioid clade</taxon>
        <taxon>Phaseoleae</taxon>
        <taxon>Psophocarpus</taxon>
    </lineage>
</organism>
<dbReference type="EMBL" id="JAYMYS010000001">
    <property type="protein sequence ID" value="KAK7411226.1"/>
    <property type="molecule type" value="Genomic_DNA"/>
</dbReference>
<sequence>MWWLIVKRISNVACSHPTQKSTLSPPQSKMEPISKACKKNSYNINGDDWYDYAPMVCIGGYGNGDYPRFSLVAPIEGDDDDDVVYDYAPAA</sequence>
<evidence type="ECO:0000313" key="1">
    <source>
        <dbReference type="EMBL" id="KAK7411226.1"/>
    </source>
</evidence>
<name>A0AAN9XV82_PSOTE</name>
<comment type="caution">
    <text evidence="1">The sequence shown here is derived from an EMBL/GenBank/DDBJ whole genome shotgun (WGS) entry which is preliminary data.</text>
</comment>
<keyword evidence="2" id="KW-1185">Reference proteome</keyword>
<dbReference type="PANTHER" id="PTHR37077">
    <property type="match status" value="1"/>
</dbReference>
<dbReference type="PANTHER" id="PTHR37077:SF1">
    <property type="match status" value="1"/>
</dbReference>
<evidence type="ECO:0000313" key="2">
    <source>
        <dbReference type="Proteomes" id="UP001386955"/>
    </source>
</evidence>
<dbReference type="Proteomes" id="UP001386955">
    <property type="component" value="Unassembled WGS sequence"/>
</dbReference>
<gene>
    <name evidence="1" type="ORF">VNO78_02659</name>
</gene>
<accession>A0AAN9XV82</accession>